<dbReference type="PANTHER" id="PTHR14379:SF59">
    <property type="entry name" value="NYN DOMAIN-CONTAINING PROTEIN"/>
    <property type="match status" value="1"/>
</dbReference>
<dbReference type="InterPro" id="IPR024768">
    <property type="entry name" value="Marf1"/>
</dbReference>
<sequence>MAGKIEDISDGKSVQQLLREKNHLVLGDPSTLVRMGKTGVFWDAVAYPFPPGLTPDDIYEKIESALRDCDEDEDWDYMGEKSIWVYVDETDKEGPWVGDYLKSKTWTSRIYFLPGGDDKHKRVNRMLHDIHLWGMDFPVAHPRPSTLVIVSDQVRDDLFFRRMLKHFITRGFHVYLATQPGSYQPEEEVEWPASLLAVLYSFVRKGTFGSTKPHNIKKIDATRDGKDGGDKCLHIEDFSAVVEGGQLGVIWYSLPRKSEDFTCPIPSSERLPSVISNIKSAVYEMGFHNPVIIYAYGDTPDQRNLFKKAGICYAVEDEHQRSLPTDDYGEMAVDLILFATPTYEEPAILVVIANPDADSELQRVLKCLQARNHDVFVVKQPVDGSGLFDSAESIVNNTQRLVGGEHSKPNCRCRSY</sequence>
<evidence type="ECO:0000313" key="2">
    <source>
        <dbReference type="Proteomes" id="UP000467841"/>
    </source>
</evidence>
<evidence type="ECO:0008006" key="3">
    <source>
        <dbReference type="Google" id="ProtNLM"/>
    </source>
</evidence>
<dbReference type="GO" id="GO:0005777">
    <property type="term" value="C:peroxisome"/>
    <property type="evidence" value="ECO:0007669"/>
    <property type="project" value="InterPro"/>
</dbReference>
<dbReference type="Proteomes" id="UP000467841">
    <property type="component" value="Unassembled WGS sequence"/>
</dbReference>
<accession>A0A6D2IP15</accession>
<gene>
    <name evidence="1" type="ORF">MERR_LOCUS14058</name>
</gene>
<dbReference type="OrthoDB" id="1073369at2759"/>
<dbReference type="CDD" id="cd10910">
    <property type="entry name" value="PIN_limkain_b1_N_like"/>
    <property type="match status" value="1"/>
</dbReference>
<reference evidence="1" key="1">
    <citation type="submission" date="2020-01" db="EMBL/GenBank/DDBJ databases">
        <authorList>
            <person name="Mishra B."/>
        </authorList>
    </citation>
    <scope>NUCLEOTIDE SEQUENCE [LARGE SCALE GENOMIC DNA]</scope>
</reference>
<proteinExistence type="predicted"/>
<dbReference type="AlphaFoldDB" id="A0A6D2IP15"/>
<evidence type="ECO:0000313" key="1">
    <source>
        <dbReference type="EMBL" id="CAA7026823.1"/>
    </source>
</evidence>
<name>A0A6D2IP15_9BRAS</name>
<organism evidence="1 2">
    <name type="scientific">Microthlaspi erraticum</name>
    <dbReference type="NCBI Taxonomy" id="1685480"/>
    <lineage>
        <taxon>Eukaryota</taxon>
        <taxon>Viridiplantae</taxon>
        <taxon>Streptophyta</taxon>
        <taxon>Embryophyta</taxon>
        <taxon>Tracheophyta</taxon>
        <taxon>Spermatophyta</taxon>
        <taxon>Magnoliopsida</taxon>
        <taxon>eudicotyledons</taxon>
        <taxon>Gunneridae</taxon>
        <taxon>Pentapetalae</taxon>
        <taxon>rosids</taxon>
        <taxon>malvids</taxon>
        <taxon>Brassicales</taxon>
        <taxon>Brassicaceae</taxon>
        <taxon>Coluteocarpeae</taxon>
        <taxon>Microthlaspi</taxon>
    </lineage>
</organism>
<dbReference type="PANTHER" id="PTHR14379">
    <property type="entry name" value="LIMKAIN B LKAP"/>
    <property type="match status" value="1"/>
</dbReference>
<dbReference type="GO" id="GO:0010468">
    <property type="term" value="P:regulation of gene expression"/>
    <property type="evidence" value="ECO:0007669"/>
    <property type="project" value="InterPro"/>
</dbReference>
<keyword evidence="2" id="KW-1185">Reference proteome</keyword>
<protein>
    <recommendedName>
        <fullName evidence="3">NYN domain-containing protein</fullName>
    </recommendedName>
</protein>
<comment type="caution">
    <text evidence="1">The sequence shown here is derived from an EMBL/GenBank/DDBJ whole genome shotgun (WGS) entry which is preliminary data.</text>
</comment>
<dbReference type="EMBL" id="CACVBM020001052">
    <property type="protein sequence ID" value="CAA7026823.1"/>
    <property type="molecule type" value="Genomic_DNA"/>
</dbReference>